<sequence length="187" mass="19842">MKKIIFLFAMLTAGVTSQAQGIDFGIKAGANFANFSGDLDSDGITNFHAGAVLELNIVPMFSVQAEGLFSSQGGKAKYDDGGVVGVAEDINLDYIAVPVLAKFYVLPDRLSITAGPQFSFLVSDAKDAWETKKFDLAASGGVELKIIAGLFAQARYNVGLSNINDGDGEGSFDVKNNVFQLSVGYFF</sequence>
<protein>
    <submittedName>
        <fullName evidence="3">Porin family protein</fullName>
    </submittedName>
</protein>
<evidence type="ECO:0000313" key="4">
    <source>
        <dbReference type="Proteomes" id="UP001597480"/>
    </source>
</evidence>
<evidence type="ECO:0000259" key="2">
    <source>
        <dbReference type="Pfam" id="PF13568"/>
    </source>
</evidence>
<dbReference type="Proteomes" id="UP001597480">
    <property type="component" value="Unassembled WGS sequence"/>
</dbReference>
<dbReference type="RefSeq" id="WP_379821859.1">
    <property type="nucleotide sequence ID" value="NZ_JBHUMD010000027.1"/>
</dbReference>
<gene>
    <name evidence="3" type="ORF">ACFSR3_14115</name>
</gene>
<accession>A0ABW5NYI9</accession>
<keyword evidence="4" id="KW-1185">Reference proteome</keyword>
<proteinExistence type="predicted"/>
<dbReference type="InterPro" id="IPR025665">
    <property type="entry name" value="Beta-barrel_OMP_2"/>
</dbReference>
<feature type="chain" id="PRO_5045498172" evidence="1">
    <location>
        <begin position="22"/>
        <end position="187"/>
    </location>
</feature>
<dbReference type="InterPro" id="IPR011250">
    <property type="entry name" value="OMP/PagP_B-barrel"/>
</dbReference>
<evidence type="ECO:0000313" key="3">
    <source>
        <dbReference type="EMBL" id="MFD2603194.1"/>
    </source>
</evidence>
<dbReference type="Pfam" id="PF13568">
    <property type="entry name" value="OMP_b-brl_2"/>
    <property type="match status" value="1"/>
</dbReference>
<comment type="caution">
    <text evidence="3">The sequence shown here is derived from an EMBL/GenBank/DDBJ whole genome shotgun (WGS) entry which is preliminary data.</text>
</comment>
<organism evidence="3 4">
    <name type="scientific">Flavobacterium suzhouense</name>
    <dbReference type="NCBI Taxonomy" id="1529638"/>
    <lineage>
        <taxon>Bacteria</taxon>
        <taxon>Pseudomonadati</taxon>
        <taxon>Bacteroidota</taxon>
        <taxon>Flavobacteriia</taxon>
        <taxon>Flavobacteriales</taxon>
        <taxon>Flavobacteriaceae</taxon>
        <taxon>Flavobacterium</taxon>
    </lineage>
</organism>
<evidence type="ECO:0000256" key="1">
    <source>
        <dbReference type="SAM" id="SignalP"/>
    </source>
</evidence>
<dbReference type="EMBL" id="JBHUMD010000027">
    <property type="protein sequence ID" value="MFD2603194.1"/>
    <property type="molecule type" value="Genomic_DNA"/>
</dbReference>
<feature type="domain" description="Outer membrane protein beta-barrel" evidence="2">
    <location>
        <begin position="18"/>
        <end position="163"/>
    </location>
</feature>
<reference evidence="4" key="1">
    <citation type="journal article" date="2019" name="Int. J. Syst. Evol. Microbiol.">
        <title>The Global Catalogue of Microorganisms (GCM) 10K type strain sequencing project: providing services to taxonomists for standard genome sequencing and annotation.</title>
        <authorList>
            <consortium name="The Broad Institute Genomics Platform"/>
            <consortium name="The Broad Institute Genome Sequencing Center for Infectious Disease"/>
            <person name="Wu L."/>
            <person name="Ma J."/>
        </authorList>
    </citation>
    <scope>NUCLEOTIDE SEQUENCE [LARGE SCALE GENOMIC DNA]</scope>
    <source>
        <strain evidence="4">KCTC 42107</strain>
    </source>
</reference>
<name>A0ABW5NYI9_9FLAO</name>
<feature type="signal peptide" evidence="1">
    <location>
        <begin position="1"/>
        <end position="21"/>
    </location>
</feature>
<dbReference type="SUPFAM" id="SSF56925">
    <property type="entry name" value="OMPA-like"/>
    <property type="match status" value="1"/>
</dbReference>
<keyword evidence="1" id="KW-0732">Signal</keyword>